<evidence type="ECO:0000313" key="6">
    <source>
        <dbReference type="Proteomes" id="UP000002742"/>
    </source>
</evidence>
<evidence type="ECO:0000259" key="3">
    <source>
        <dbReference type="Pfam" id="PF01408"/>
    </source>
</evidence>
<dbReference type="GO" id="GO:0000166">
    <property type="term" value="F:nucleotide binding"/>
    <property type="evidence" value="ECO:0007669"/>
    <property type="project" value="InterPro"/>
</dbReference>
<reference evidence="5 6" key="2">
    <citation type="journal article" date="2011" name="J. Bacteriol.">
        <title>Genomes of three methylotrophs from a single niche uncover genetic and metabolic divergence of Methylophilaceae.</title>
        <authorList>
            <person name="Lapidus A."/>
            <person name="Clum A."/>
            <person name="Labutti K."/>
            <person name="Kaluzhnaya M.G."/>
            <person name="Lim S."/>
            <person name="Beck D.A."/>
            <person name="Glavina Del Rio T."/>
            <person name="Nolan M."/>
            <person name="Mavromatis K."/>
            <person name="Huntemann M."/>
            <person name="Lucas S."/>
            <person name="Lidstrom M.E."/>
            <person name="Ivanova N."/>
            <person name="Chistoserdova L."/>
        </authorList>
    </citation>
    <scope>NUCLEOTIDE SEQUENCE [LARGE SCALE GENOMIC DNA]</scope>
    <source>
        <strain evidence="6">JLW8 / ATCC BAA-1282 / DSM 17540</strain>
    </source>
</reference>
<evidence type="ECO:0000256" key="2">
    <source>
        <dbReference type="ARBA" id="ARBA00023002"/>
    </source>
</evidence>
<evidence type="ECO:0000313" key="5">
    <source>
        <dbReference type="EMBL" id="ACT48884.1"/>
    </source>
</evidence>
<dbReference type="HOGENOM" id="CLU_023194_5_0_4"/>
<dbReference type="PANTHER" id="PTHR22604">
    <property type="entry name" value="OXIDOREDUCTASES"/>
    <property type="match status" value="1"/>
</dbReference>
<protein>
    <submittedName>
        <fullName evidence="5">Oxidoreductase domain protein</fullName>
    </submittedName>
</protein>
<name>C6WYG5_METML</name>
<dbReference type="STRING" id="583345.Mmol_1981"/>
<dbReference type="AlphaFoldDB" id="C6WYG5"/>
<gene>
    <name evidence="5" type="ordered locus">Mmol_1981</name>
</gene>
<dbReference type="EMBL" id="CP001672">
    <property type="protein sequence ID" value="ACT48884.1"/>
    <property type="molecule type" value="Genomic_DNA"/>
</dbReference>
<keyword evidence="6" id="KW-1185">Reference proteome</keyword>
<dbReference type="Gene3D" id="3.40.50.720">
    <property type="entry name" value="NAD(P)-binding Rossmann-like Domain"/>
    <property type="match status" value="1"/>
</dbReference>
<dbReference type="eggNOG" id="COG0673">
    <property type="taxonomic scope" value="Bacteria"/>
</dbReference>
<dbReference type="Gene3D" id="3.30.360.10">
    <property type="entry name" value="Dihydrodipicolinate Reductase, domain 2"/>
    <property type="match status" value="1"/>
</dbReference>
<reference evidence="6" key="1">
    <citation type="submission" date="2009-07" db="EMBL/GenBank/DDBJ databases">
        <title>Complete sequence of Methylotenera mobilis JLW8.</title>
        <authorList>
            <consortium name="US DOE Joint Genome Institute"/>
            <person name="Lucas S."/>
            <person name="Copeland A."/>
            <person name="Lapidus A."/>
            <person name="Glavina del Rio T."/>
            <person name="Tice H."/>
            <person name="Bruce D."/>
            <person name="Goodwin L."/>
            <person name="Pitluck S."/>
            <person name="LaButti K.M."/>
            <person name="Clum A."/>
            <person name="Larimer F."/>
            <person name="Land M."/>
            <person name="Hauser L."/>
            <person name="Kyrpides N."/>
            <person name="Mikhailova N."/>
            <person name="Kayluzhnaya M."/>
            <person name="Chistoserdova L."/>
        </authorList>
    </citation>
    <scope>NUCLEOTIDE SEQUENCE [LARGE SCALE GENOMIC DNA]</scope>
    <source>
        <strain evidence="6">JLW8 / ATCC BAA-1282 / DSM 17540</strain>
    </source>
</reference>
<dbReference type="Pfam" id="PF22725">
    <property type="entry name" value="GFO_IDH_MocA_C3"/>
    <property type="match status" value="1"/>
</dbReference>
<evidence type="ECO:0000259" key="4">
    <source>
        <dbReference type="Pfam" id="PF22725"/>
    </source>
</evidence>
<dbReference type="KEGG" id="mmb:Mmol_1981"/>
<feature type="domain" description="GFO/IDH/MocA-like oxidoreductase" evidence="4">
    <location>
        <begin position="142"/>
        <end position="273"/>
    </location>
</feature>
<dbReference type="InterPro" id="IPR050984">
    <property type="entry name" value="Gfo/Idh/MocA_domain"/>
</dbReference>
<keyword evidence="2" id="KW-0560">Oxidoreductase</keyword>
<sequence>MTQTEHKKLRWGILGAARVNERLLPAIVEAPNAQLVAIASRRAGAANATLQKYAPCHMSQVQCYDDMDALINDANVEAVYCPMANNEHAEWALKAINAGKHVLIEKPMALTVADIEAIEQAALKHGVKVMEGFMYRFHPQHARIQEIVASGLIGDVLSARASYSFLMREARMYRVAGSVAQGGGAMWDIGPYAIHSLRWVMGLGVGVNQVQPLEPQSVIAHAKLNAAGADIVTSGVLDFGRDAEGRALFGHFDVSFERSRKSEYEIIGTKGWVKCHAAWVFQNDVPVVSWATEDGKYAEERFAPSNHFNLEIEHFNDCVLNNKPTHLTFADAKANCKAIEAVLASVASQRLVKVD</sequence>
<organism evidence="5 6">
    <name type="scientific">Methylotenera mobilis (strain JLW8 / ATCC BAA-1282 / DSM 17540)</name>
    <dbReference type="NCBI Taxonomy" id="583345"/>
    <lineage>
        <taxon>Bacteria</taxon>
        <taxon>Pseudomonadati</taxon>
        <taxon>Pseudomonadota</taxon>
        <taxon>Betaproteobacteria</taxon>
        <taxon>Nitrosomonadales</taxon>
        <taxon>Methylophilaceae</taxon>
        <taxon>Methylotenera</taxon>
    </lineage>
</organism>
<accession>C6WYG5</accession>
<comment type="similarity">
    <text evidence="1">Belongs to the Gfo/Idh/MocA family.</text>
</comment>
<dbReference type="InterPro" id="IPR055170">
    <property type="entry name" value="GFO_IDH_MocA-like_dom"/>
</dbReference>
<dbReference type="SUPFAM" id="SSF55347">
    <property type="entry name" value="Glyceraldehyde-3-phosphate dehydrogenase-like, C-terminal domain"/>
    <property type="match status" value="1"/>
</dbReference>
<proteinExistence type="inferred from homology"/>
<dbReference type="InterPro" id="IPR000683">
    <property type="entry name" value="Gfo/Idh/MocA-like_OxRdtase_N"/>
</dbReference>
<dbReference type="GO" id="GO:0016491">
    <property type="term" value="F:oxidoreductase activity"/>
    <property type="evidence" value="ECO:0007669"/>
    <property type="project" value="UniProtKB-KW"/>
</dbReference>
<dbReference type="Pfam" id="PF01408">
    <property type="entry name" value="GFO_IDH_MocA"/>
    <property type="match status" value="1"/>
</dbReference>
<dbReference type="OrthoDB" id="9793050at2"/>
<dbReference type="RefSeq" id="WP_015832919.1">
    <property type="nucleotide sequence ID" value="NC_012968.1"/>
</dbReference>
<dbReference type="SUPFAM" id="SSF51735">
    <property type="entry name" value="NAD(P)-binding Rossmann-fold domains"/>
    <property type="match status" value="1"/>
</dbReference>
<dbReference type="Proteomes" id="UP000002742">
    <property type="component" value="Chromosome"/>
</dbReference>
<dbReference type="PANTHER" id="PTHR22604:SF105">
    <property type="entry name" value="TRANS-1,2-DIHYDROBENZENE-1,2-DIOL DEHYDROGENASE"/>
    <property type="match status" value="1"/>
</dbReference>
<dbReference type="InterPro" id="IPR036291">
    <property type="entry name" value="NAD(P)-bd_dom_sf"/>
</dbReference>
<evidence type="ECO:0000256" key="1">
    <source>
        <dbReference type="ARBA" id="ARBA00010928"/>
    </source>
</evidence>
<feature type="domain" description="Gfo/Idh/MocA-like oxidoreductase N-terminal" evidence="3">
    <location>
        <begin position="9"/>
        <end position="133"/>
    </location>
</feature>